<evidence type="ECO:0000313" key="24">
    <source>
        <dbReference type="Proteomes" id="UP001301350"/>
    </source>
</evidence>
<comment type="cofactor">
    <cofactor evidence="2">
        <name>Zn(2+)</name>
        <dbReference type="ChEBI" id="CHEBI:29105"/>
    </cofactor>
</comment>
<dbReference type="PANTHER" id="PTHR21327:SF18">
    <property type="entry name" value="3,4-DIHYDROXY-2-BUTANONE 4-PHOSPHATE SYNTHASE"/>
    <property type="match status" value="1"/>
</dbReference>
<proteinExistence type="inferred from homology"/>
<evidence type="ECO:0000256" key="5">
    <source>
        <dbReference type="ARBA" id="ARBA00005520"/>
    </source>
</evidence>
<keyword evidence="17" id="KW-0464">Manganese</keyword>
<comment type="pathway">
    <text evidence="3">Cofactor biosynthesis; riboflavin biosynthesis; 5-amino-6-(D-ribitylamino)uracil from GTP: step 1/4.</text>
</comment>
<evidence type="ECO:0000256" key="4">
    <source>
        <dbReference type="ARBA" id="ARBA00004904"/>
    </source>
</evidence>
<dbReference type="SUPFAM" id="SSF55821">
    <property type="entry name" value="YrdC/RibB"/>
    <property type="match status" value="1"/>
</dbReference>
<feature type="domain" description="GTP cyclohydrolase II" evidence="22">
    <location>
        <begin position="352"/>
        <end position="516"/>
    </location>
</feature>
<comment type="similarity">
    <text evidence="5">In the N-terminal section; belongs to the DHBP synthase family.</text>
</comment>
<evidence type="ECO:0000256" key="15">
    <source>
        <dbReference type="ARBA" id="ARBA00022842"/>
    </source>
</evidence>
<dbReference type="Gene3D" id="3.40.50.10990">
    <property type="entry name" value="GTP cyclohydrolase II"/>
    <property type="match status" value="1"/>
</dbReference>
<dbReference type="FunFam" id="3.40.50.10990:FF:000001">
    <property type="entry name" value="Riboflavin biosynthesis protein RibBA"/>
    <property type="match status" value="1"/>
</dbReference>
<keyword evidence="11" id="KW-0479">Metal-binding</keyword>
<name>A0AAV9ITZ6_CYACA</name>
<sequence>MKLRQAAFLSPGLVGSVQRPVGRRQSTSTVRRAVPPNWFGERSHRPRAFIGRGADGWRRAGALSTPRQQGTAGMPDSPILHARALRAQAAASPEGNGHAAVPWVNAFDAPVPATANGERPDVPSVHGSVAAAPDGWCFGEQSVLDALEALRRGEFILVTDDEDRENEGDLIIAAEKATPQSIAFMVRHTSGVICVSLEESRLEELRLAQMVPNNEDPKRTSFTVSVDYRHGTTTGISAADRSATLRALADPASKPSDFTRPGHIFPLRYATGGVLKRAGHTEASLDFCRLAGLAPVGVLCELVDDADGNTARMPQLQEFARRHRIVMTSIADLVRYRRQREKLVRRVEPQGARMPTKYGAFAAYAYVSELDGCEHLALVKGDLSTVGDEPVLVRVHSECCTGDVFGSLRCDCGVQLQFAMELIAKEGLGVLLYLRGQEGRGIGLSHKIRAYTLQDAGRDTVEANQDLGLPVDSREYGIGAQILADLGVRNMRLMTNNPQKYTGLGGYHLRIVERVPVRVQPNQWNIRYLRTKKAKLGHLIDLEDEVDKEKEVEVEIRDL</sequence>
<dbReference type="EMBL" id="JANCYW010000005">
    <property type="protein sequence ID" value="KAK4535624.1"/>
    <property type="molecule type" value="Genomic_DNA"/>
</dbReference>
<comment type="pathway">
    <text evidence="4">Cofactor biosynthesis; riboflavin biosynthesis; 2-hydroxy-3-oxobutyl phosphate from D-ribulose 5-phosphate: step 1/1.</text>
</comment>
<comment type="catalytic activity">
    <reaction evidence="20">
        <text>GTP + 4 H2O = 2,5-diamino-6-hydroxy-4-(5-phosphoribosylamino)-pyrimidine + formate + 2 phosphate + 3 H(+)</text>
        <dbReference type="Rhea" id="RHEA:23704"/>
        <dbReference type="ChEBI" id="CHEBI:15377"/>
        <dbReference type="ChEBI" id="CHEBI:15378"/>
        <dbReference type="ChEBI" id="CHEBI:15740"/>
        <dbReference type="ChEBI" id="CHEBI:37565"/>
        <dbReference type="ChEBI" id="CHEBI:43474"/>
        <dbReference type="ChEBI" id="CHEBI:58614"/>
        <dbReference type="EC" id="3.5.4.25"/>
    </reaction>
</comment>
<dbReference type="InterPro" id="IPR000422">
    <property type="entry name" value="DHBP_synthase_RibB"/>
</dbReference>
<dbReference type="InterPro" id="IPR016299">
    <property type="entry name" value="Riboflavin_synth_RibBA"/>
</dbReference>
<dbReference type="NCBIfam" id="NF001591">
    <property type="entry name" value="PRK00393.1"/>
    <property type="match status" value="1"/>
</dbReference>
<evidence type="ECO:0000256" key="10">
    <source>
        <dbReference type="ARBA" id="ARBA00022619"/>
    </source>
</evidence>
<evidence type="ECO:0000256" key="13">
    <source>
        <dbReference type="ARBA" id="ARBA00022801"/>
    </source>
</evidence>
<comment type="subunit">
    <text evidence="6">Homodimer.</text>
</comment>
<dbReference type="GO" id="GO:0046872">
    <property type="term" value="F:metal ion binding"/>
    <property type="evidence" value="ECO:0007669"/>
    <property type="project" value="UniProtKB-KW"/>
</dbReference>
<dbReference type="GO" id="GO:0005829">
    <property type="term" value="C:cytosol"/>
    <property type="evidence" value="ECO:0007669"/>
    <property type="project" value="TreeGrafter"/>
</dbReference>
<evidence type="ECO:0000256" key="19">
    <source>
        <dbReference type="ARBA" id="ARBA00023268"/>
    </source>
</evidence>
<comment type="caution">
    <text evidence="23">The sequence shown here is derived from an EMBL/GenBank/DDBJ whole genome shotgun (WGS) entry which is preliminary data.</text>
</comment>
<dbReference type="GO" id="GO:0008686">
    <property type="term" value="F:3,4-dihydroxy-2-butanone-4-phosphate synthase activity"/>
    <property type="evidence" value="ECO:0007669"/>
    <property type="project" value="UniProtKB-EC"/>
</dbReference>
<keyword evidence="15" id="KW-0460">Magnesium</keyword>
<dbReference type="InterPro" id="IPR000926">
    <property type="entry name" value="RibA"/>
</dbReference>
<evidence type="ECO:0000256" key="2">
    <source>
        <dbReference type="ARBA" id="ARBA00001947"/>
    </source>
</evidence>
<dbReference type="NCBIfam" id="TIGR00505">
    <property type="entry name" value="ribA"/>
    <property type="match status" value="1"/>
</dbReference>
<evidence type="ECO:0000256" key="1">
    <source>
        <dbReference type="ARBA" id="ARBA00001946"/>
    </source>
</evidence>
<keyword evidence="10" id="KW-0686">Riboflavin biosynthesis</keyword>
<comment type="cofactor">
    <cofactor evidence="1">
        <name>Mg(2+)</name>
        <dbReference type="ChEBI" id="CHEBI:18420"/>
    </cofactor>
</comment>
<dbReference type="Pfam" id="PF00925">
    <property type="entry name" value="GTP_cyclohydro2"/>
    <property type="match status" value="1"/>
</dbReference>
<evidence type="ECO:0000256" key="14">
    <source>
        <dbReference type="ARBA" id="ARBA00022833"/>
    </source>
</evidence>
<dbReference type="InterPro" id="IPR017945">
    <property type="entry name" value="DHBP_synth_RibB-like_a/b_dom"/>
</dbReference>
<evidence type="ECO:0000256" key="6">
    <source>
        <dbReference type="ARBA" id="ARBA00011738"/>
    </source>
</evidence>
<keyword evidence="18" id="KW-0456">Lyase</keyword>
<keyword evidence="24" id="KW-1185">Reference proteome</keyword>
<dbReference type="InterPro" id="IPR036144">
    <property type="entry name" value="RibA-like_sf"/>
</dbReference>
<evidence type="ECO:0000259" key="22">
    <source>
        <dbReference type="Pfam" id="PF00925"/>
    </source>
</evidence>
<dbReference type="PANTHER" id="PTHR21327">
    <property type="entry name" value="GTP CYCLOHYDROLASE II-RELATED"/>
    <property type="match status" value="1"/>
</dbReference>
<dbReference type="SUPFAM" id="SSF142695">
    <property type="entry name" value="RibA-like"/>
    <property type="match status" value="1"/>
</dbReference>
<evidence type="ECO:0000256" key="18">
    <source>
        <dbReference type="ARBA" id="ARBA00023239"/>
    </source>
</evidence>
<keyword evidence="19" id="KW-0511">Multifunctional enzyme</keyword>
<dbReference type="HAMAP" id="MF_00180">
    <property type="entry name" value="RibB"/>
    <property type="match status" value="1"/>
</dbReference>
<dbReference type="NCBIfam" id="NF006803">
    <property type="entry name" value="PRK09311.1"/>
    <property type="match status" value="1"/>
</dbReference>
<evidence type="ECO:0000256" key="17">
    <source>
        <dbReference type="ARBA" id="ARBA00023211"/>
    </source>
</evidence>
<evidence type="ECO:0000256" key="21">
    <source>
        <dbReference type="ARBA" id="ARBA00060730"/>
    </source>
</evidence>
<evidence type="ECO:0000256" key="16">
    <source>
        <dbReference type="ARBA" id="ARBA00023134"/>
    </source>
</evidence>
<dbReference type="GO" id="GO:0003935">
    <property type="term" value="F:GTP cyclohydrolase II activity"/>
    <property type="evidence" value="ECO:0007669"/>
    <property type="project" value="UniProtKB-EC"/>
</dbReference>
<dbReference type="Gene3D" id="3.90.870.10">
    <property type="entry name" value="DHBP synthase"/>
    <property type="match status" value="1"/>
</dbReference>
<organism evidence="23 24">
    <name type="scientific">Cyanidium caldarium</name>
    <name type="common">Red alga</name>
    <dbReference type="NCBI Taxonomy" id="2771"/>
    <lineage>
        <taxon>Eukaryota</taxon>
        <taxon>Rhodophyta</taxon>
        <taxon>Bangiophyceae</taxon>
        <taxon>Cyanidiales</taxon>
        <taxon>Cyanidiaceae</taxon>
        <taxon>Cyanidium</taxon>
    </lineage>
</organism>
<keyword evidence="16" id="KW-0342">GTP-binding</keyword>
<dbReference type="InterPro" id="IPR032677">
    <property type="entry name" value="GTP_cyclohydro_II"/>
</dbReference>
<dbReference type="Proteomes" id="UP001301350">
    <property type="component" value="Unassembled WGS sequence"/>
</dbReference>
<gene>
    <name evidence="23" type="ORF">CDCA_CDCA05G1649</name>
</gene>
<evidence type="ECO:0000256" key="9">
    <source>
        <dbReference type="ARBA" id="ARBA00018836"/>
    </source>
</evidence>
<evidence type="ECO:0000256" key="11">
    <source>
        <dbReference type="ARBA" id="ARBA00022723"/>
    </source>
</evidence>
<dbReference type="AlphaFoldDB" id="A0AAV9ITZ6"/>
<keyword evidence="14" id="KW-0862">Zinc</keyword>
<dbReference type="GO" id="GO:0005525">
    <property type="term" value="F:GTP binding"/>
    <property type="evidence" value="ECO:0007669"/>
    <property type="project" value="UniProtKB-KW"/>
</dbReference>
<keyword evidence="12" id="KW-0547">Nucleotide-binding</keyword>
<evidence type="ECO:0000256" key="20">
    <source>
        <dbReference type="ARBA" id="ARBA00049295"/>
    </source>
</evidence>
<accession>A0AAV9ITZ6</accession>
<dbReference type="FunFam" id="3.90.870.10:FF:000002">
    <property type="entry name" value="3,4-dihydroxy-2-butanone 4-phosphate synthase"/>
    <property type="match status" value="1"/>
</dbReference>
<dbReference type="Pfam" id="PF00926">
    <property type="entry name" value="DHBP_synthase"/>
    <property type="match status" value="1"/>
</dbReference>
<dbReference type="EC" id="4.1.99.12" evidence="7"/>
<evidence type="ECO:0000256" key="7">
    <source>
        <dbReference type="ARBA" id="ARBA00012153"/>
    </source>
</evidence>
<evidence type="ECO:0000256" key="12">
    <source>
        <dbReference type="ARBA" id="ARBA00022741"/>
    </source>
</evidence>
<dbReference type="CDD" id="cd00641">
    <property type="entry name" value="GTP_cyclohydro2"/>
    <property type="match status" value="1"/>
</dbReference>
<evidence type="ECO:0000313" key="23">
    <source>
        <dbReference type="EMBL" id="KAK4535624.1"/>
    </source>
</evidence>
<evidence type="ECO:0000256" key="8">
    <source>
        <dbReference type="ARBA" id="ARBA00012762"/>
    </source>
</evidence>
<dbReference type="HAMAP" id="MF_00179">
    <property type="entry name" value="RibA"/>
    <property type="match status" value="1"/>
</dbReference>
<dbReference type="HAMAP" id="MF_01283">
    <property type="entry name" value="RibBA"/>
    <property type="match status" value="1"/>
</dbReference>
<reference evidence="23 24" key="1">
    <citation type="submission" date="2022-07" db="EMBL/GenBank/DDBJ databases">
        <title>Genome-wide signatures of adaptation to extreme environments.</title>
        <authorList>
            <person name="Cho C.H."/>
            <person name="Yoon H.S."/>
        </authorList>
    </citation>
    <scope>NUCLEOTIDE SEQUENCE [LARGE SCALE GENOMIC DNA]</scope>
    <source>
        <strain evidence="23 24">DBV 063 E5</strain>
    </source>
</reference>
<dbReference type="GO" id="GO:0009231">
    <property type="term" value="P:riboflavin biosynthetic process"/>
    <property type="evidence" value="ECO:0007669"/>
    <property type="project" value="UniProtKB-KW"/>
</dbReference>
<keyword evidence="13" id="KW-0378">Hydrolase</keyword>
<comment type="similarity">
    <text evidence="21">Belongs to the DHBP synthase family.</text>
</comment>
<dbReference type="EC" id="3.5.4.25" evidence="8"/>
<evidence type="ECO:0000256" key="3">
    <source>
        <dbReference type="ARBA" id="ARBA00004853"/>
    </source>
</evidence>
<dbReference type="NCBIfam" id="TIGR00506">
    <property type="entry name" value="ribB"/>
    <property type="match status" value="1"/>
</dbReference>
<protein>
    <recommendedName>
        <fullName evidence="9">3,4-dihydroxy-2-butanone 4-phosphate synthase</fullName>
        <ecNumber evidence="8">3.5.4.25</ecNumber>
        <ecNumber evidence="7">4.1.99.12</ecNumber>
    </recommendedName>
</protein>